<feature type="domain" description="EGF-like" evidence="17">
    <location>
        <begin position="2041"/>
        <end position="2099"/>
    </location>
</feature>
<dbReference type="InterPro" id="IPR013032">
    <property type="entry name" value="EGF-like_CS"/>
</dbReference>
<feature type="disulfide bond" evidence="13">
    <location>
        <begin position="2683"/>
        <end position="2692"/>
    </location>
</feature>
<dbReference type="SUPFAM" id="SSF49899">
    <property type="entry name" value="Concanavalin A-like lectins/glucanases"/>
    <property type="match status" value="2"/>
</dbReference>
<dbReference type="OrthoDB" id="6252479at2759"/>
<dbReference type="GO" id="GO:0005886">
    <property type="term" value="C:plasma membrane"/>
    <property type="evidence" value="ECO:0007669"/>
    <property type="project" value="InterPro"/>
</dbReference>
<evidence type="ECO:0000313" key="20">
    <source>
        <dbReference type="Proteomes" id="UP000007110"/>
    </source>
</evidence>
<dbReference type="GO" id="GO:0007163">
    <property type="term" value="P:establishment or maintenance of cell polarity"/>
    <property type="evidence" value="ECO:0007669"/>
    <property type="project" value="UniProtKB-ARBA"/>
</dbReference>
<dbReference type="Gene3D" id="2.60.40.60">
    <property type="entry name" value="Cadherins"/>
    <property type="match status" value="18"/>
</dbReference>
<evidence type="ECO:0000256" key="8">
    <source>
        <dbReference type="ARBA" id="ARBA00022989"/>
    </source>
</evidence>
<dbReference type="SMART" id="SM00179">
    <property type="entry name" value="EGF_CA"/>
    <property type="match status" value="4"/>
</dbReference>
<dbReference type="FunFam" id="2.60.40.60:FF:000080">
    <property type="entry name" value="FAT atypical cadherin 1"/>
    <property type="match status" value="1"/>
</dbReference>
<dbReference type="GO" id="GO:0120036">
    <property type="term" value="P:plasma membrane bounded cell projection organization"/>
    <property type="evidence" value="ECO:0007669"/>
    <property type="project" value="UniProtKB-ARBA"/>
</dbReference>
<evidence type="ECO:0000256" key="4">
    <source>
        <dbReference type="ARBA" id="ARBA00022729"/>
    </source>
</evidence>
<evidence type="ECO:0000259" key="16">
    <source>
        <dbReference type="PROSITE" id="PS50025"/>
    </source>
</evidence>
<dbReference type="FunFam" id="2.60.40.60:FF:000106">
    <property type="entry name" value="FAT atypical cadherin 4"/>
    <property type="match status" value="1"/>
</dbReference>
<dbReference type="Pfam" id="PF12661">
    <property type="entry name" value="hEGF"/>
    <property type="match status" value="1"/>
</dbReference>
<feature type="domain" description="Cadherin" evidence="18">
    <location>
        <begin position="1757"/>
        <end position="1852"/>
    </location>
</feature>
<dbReference type="Pfam" id="PF02210">
    <property type="entry name" value="Laminin_G_2"/>
    <property type="match status" value="2"/>
</dbReference>
<dbReference type="PROSITE" id="PS00010">
    <property type="entry name" value="ASX_HYDROXYL"/>
    <property type="match status" value="2"/>
</dbReference>
<feature type="domain" description="EGF-like" evidence="17">
    <location>
        <begin position="2175"/>
        <end position="2210"/>
    </location>
</feature>
<dbReference type="InterPro" id="IPR020894">
    <property type="entry name" value="Cadherin_CS"/>
</dbReference>
<dbReference type="FunFam" id="2.60.40.60:FF:000024">
    <property type="entry name" value="FAT atypical cadherin 3"/>
    <property type="match status" value="1"/>
</dbReference>
<dbReference type="FunFam" id="2.60.40.60:FF:000039">
    <property type="entry name" value="FAT atypical cadherin 3"/>
    <property type="match status" value="1"/>
</dbReference>
<dbReference type="InterPro" id="IPR002126">
    <property type="entry name" value="Cadherin-like_dom"/>
</dbReference>
<dbReference type="FunFam" id="2.60.40.60:FF:000181">
    <property type="entry name" value="Predicted protein"/>
    <property type="match status" value="1"/>
</dbReference>
<feature type="domain" description="Cadherin" evidence="18">
    <location>
        <begin position="291"/>
        <end position="393"/>
    </location>
</feature>
<dbReference type="GO" id="GO:0007423">
    <property type="term" value="P:sensory organ development"/>
    <property type="evidence" value="ECO:0007669"/>
    <property type="project" value="UniProtKB-ARBA"/>
</dbReference>
<dbReference type="CDD" id="cd00110">
    <property type="entry name" value="LamG"/>
    <property type="match status" value="2"/>
</dbReference>
<dbReference type="PROSITE" id="PS01186">
    <property type="entry name" value="EGF_2"/>
    <property type="match status" value="3"/>
</dbReference>
<dbReference type="SUPFAM" id="SSF49313">
    <property type="entry name" value="Cadherin-like"/>
    <property type="match status" value="19"/>
</dbReference>
<feature type="domain" description="EGF-like" evidence="17">
    <location>
        <begin position="2657"/>
        <end position="2693"/>
    </location>
</feature>
<feature type="domain" description="Cadherin" evidence="18">
    <location>
        <begin position="2"/>
        <end position="77"/>
    </location>
</feature>
<dbReference type="PROSITE" id="PS50268">
    <property type="entry name" value="CADHERIN_2"/>
    <property type="match status" value="17"/>
</dbReference>
<feature type="domain" description="Cadherin" evidence="18">
    <location>
        <begin position="1006"/>
        <end position="1107"/>
    </location>
</feature>
<evidence type="ECO:0000256" key="6">
    <source>
        <dbReference type="ARBA" id="ARBA00022837"/>
    </source>
</evidence>
<evidence type="ECO:0000256" key="15">
    <source>
        <dbReference type="SAM" id="Phobius"/>
    </source>
</evidence>
<feature type="domain" description="Laminin G" evidence="16">
    <location>
        <begin position="2211"/>
        <end position="2393"/>
    </location>
</feature>
<dbReference type="CDD" id="cd00054">
    <property type="entry name" value="EGF_CA"/>
    <property type="match status" value="4"/>
</dbReference>
<comment type="caution">
    <text evidence="13">Lacks conserved residue(s) required for the propagation of feature annotation.</text>
</comment>
<dbReference type="GO" id="GO:0030182">
    <property type="term" value="P:neuron differentiation"/>
    <property type="evidence" value="ECO:0007669"/>
    <property type="project" value="UniProtKB-ARBA"/>
</dbReference>
<dbReference type="FunFam" id="2.60.40.60:FF:000116">
    <property type="entry name" value="Dachsous cadherin-related 2"/>
    <property type="match status" value="1"/>
</dbReference>
<dbReference type="GO" id="GO:0050793">
    <property type="term" value="P:regulation of developmental process"/>
    <property type="evidence" value="ECO:0007669"/>
    <property type="project" value="UniProtKB-ARBA"/>
</dbReference>
<keyword evidence="9 15" id="KW-0472">Membrane</keyword>
<feature type="domain" description="Cadherin" evidence="18">
    <location>
        <begin position="498"/>
        <end position="601"/>
    </location>
</feature>
<dbReference type="PROSITE" id="PS50026">
    <property type="entry name" value="EGF_3"/>
    <property type="match status" value="5"/>
</dbReference>
<dbReference type="InterPro" id="IPR001881">
    <property type="entry name" value="EGF-like_Ca-bd_dom"/>
</dbReference>
<dbReference type="CTD" id="79633"/>
<keyword evidence="11" id="KW-0325">Glycoprotein</keyword>
<evidence type="ECO:0000259" key="18">
    <source>
        <dbReference type="PROSITE" id="PS50268"/>
    </source>
</evidence>
<feature type="domain" description="Cadherin" evidence="18">
    <location>
        <begin position="1124"/>
        <end position="1221"/>
    </location>
</feature>
<dbReference type="PRINTS" id="PR00205">
    <property type="entry name" value="CADHERIN"/>
</dbReference>
<evidence type="ECO:0000259" key="17">
    <source>
        <dbReference type="PROSITE" id="PS50026"/>
    </source>
</evidence>
<evidence type="ECO:0000256" key="11">
    <source>
        <dbReference type="ARBA" id="ARBA00023180"/>
    </source>
</evidence>
<feature type="transmembrane region" description="Helical" evidence="15">
    <location>
        <begin position="2706"/>
        <end position="2730"/>
    </location>
</feature>
<dbReference type="PANTHER" id="PTHR24027">
    <property type="entry name" value="CADHERIN-23"/>
    <property type="match status" value="1"/>
</dbReference>
<dbReference type="InterPro" id="IPR000152">
    <property type="entry name" value="EGF-type_Asp/Asn_hydroxyl_site"/>
</dbReference>
<comment type="subcellular location">
    <subcellularLocation>
        <location evidence="1">Membrane</location>
        <topology evidence="1">Single-pass membrane protein</topology>
    </subcellularLocation>
</comment>
<dbReference type="EnsemblMetazoa" id="XM_030980680">
    <property type="protein sequence ID" value="XP_030836540"/>
    <property type="gene ID" value="LOC580453"/>
</dbReference>
<evidence type="ECO:0000256" key="7">
    <source>
        <dbReference type="ARBA" id="ARBA00022889"/>
    </source>
</evidence>
<dbReference type="InterPro" id="IPR015919">
    <property type="entry name" value="Cadherin-like_sf"/>
</dbReference>
<dbReference type="PROSITE" id="PS00232">
    <property type="entry name" value="CADHERIN_1"/>
    <property type="match status" value="7"/>
</dbReference>
<dbReference type="GO" id="GO:0007156">
    <property type="term" value="P:homophilic cell adhesion via plasma membrane adhesion molecules"/>
    <property type="evidence" value="ECO:0007669"/>
    <property type="project" value="InterPro"/>
</dbReference>
<dbReference type="FunFam" id="2.60.40.60:FF:000020">
    <property type="entry name" value="Dachsous cadherin-related 1b"/>
    <property type="match status" value="5"/>
</dbReference>
<dbReference type="FunFam" id="2.60.40.60:FF:000092">
    <property type="entry name" value="Protocadherin 8"/>
    <property type="match status" value="2"/>
</dbReference>
<reference evidence="20" key="1">
    <citation type="submission" date="2015-02" db="EMBL/GenBank/DDBJ databases">
        <title>Genome sequencing for Strongylocentrotus purpuratus.</title>
        <authorList>
            <person name="Murali S."/>
            <person name="Liu Y."/>
            <person name="Vee V."/>
            <person name="English A."/>
            <person name="Wang M."/>
            <person name="Skinner E."/>
            <person name="Han Y."/>
            <person name="Muzny D.M."/>
            <person name="Worley K.C."/>
            <person name="Gibbs R.A."/>
        </authorList>
    </citation>
    <scope>NUCLEOTIDE SEQUENCE</scope>
</reference>
<dbReference type="GO" id="GO:0051239">
    <property type="term" value="P:regulation of multicellular organismal process"/>
    <property type="evidence" value="ECO:0007669"/>
    <property type="project" value="UniProtKB-ARBA"/>
</dbReference>
<keyword evidence="6 12" id="KW-0106">Calcium</keyword>
<dbReference type="Pfam" id="PF00028">
    <property type="entry name" value="Cadherin"/>
    <property type="match status" value="18"/>
</dbReference>
<dbReference type="InterPro" id="IPR001791">
    <property type="entry name" value="Laminin_G"/>
</dbReference>
<keyword evidence="7" id="KW-0130">Cell adhesion</keyword>
<evidence type="ECO:0000256" key="3">
    <source>
        <dbReference type="ARBA" id="ARBA00022692"/>
    </source>
</evidence>
<protein>
    <submittedName>
        <fullName evidence="19">Uncharacterized protein</fullName>
    </submittedName>
</protein>
<dbReference type="SMART" id="SM00112">
    <property type="entry name" value="CA"/>
    <property type="match status" value="18"/>
</dbReference>
<evidence type="ECO:0000256" key="13">
    <source>
        <dbReference type="PROSITE-ProRule" id="PRU00076"/>
    </source>
</evidence>
<evidence type="ECO:0000256" key="9">
    <source>
        <dbReference type="ARBA" id="ARBA00023136"/>
    </source>
</evidence>
<dbReference type="InterPro" id="IPR000742">
    <property type="entry name" value="EGF"/>
</dbReference>
<sequence>MATDADLDTIIFYSIVDGATDLFSIDSTTGQIRTRGVVDRESSAVYQLQLQASDGTLTSTTTIDINLLDENDNDPVFSLSTYSFLVPEDEMVGEDVGVVVATDPDAGLNGEVAYSVVEEGAPGEDVFYLDPATGAFRLQQSLDYEVKQHYFMTVMATDKGSSPRSSTATVYINVEDVNDNNPVYNPVDYSEEVPEDVAIGTSVVTLTATDLDSGSNGELQFSIASGDPSQRFTVYPNGTIVTIKNLDREPESFYNLEVVASDMTLDPEDRRSSTAQVSIIVTDINDNAPRFTNPDSVEIAEDTRTNVIIMVLRAEDDDVERNSYVEYYLLTPGVPFAVSRVEGNMQVTGPLDRETESSYSLLVQATDKGTPPQSSTMNLTIYITDVNDNAPAFSMTPYEATLDEDTPVGLEFLKVTASDPDEGLNSIIRYSIFSGDSGRAFAIDPVTGVISVNAGLNYEQRSSYTLTVRAQDQGYSTQVSSVTVTITVADVNDNAPVFEDSYAPSIMENNLPNADIVQVRADDADSGVNGMINFRLESDYDGLFTIGSTSGLIQVTNVLDYEDQNEFELIVIAEDSGTPSHQTRTTMTLTVNDDNDHDPEFVSDFYRATVSEDASADTFVIQVTATDVDATAALRYRLNSDIGSKFTIDPLGGRILTTGLLDREVQSSYLLTVTVDDGPSRLATTSVRVEVLDVNDNPPRFSPTSYTATLPATSQQGCFVAAIQATDTDLEDNAAIRYSITSGDTSKFVVDQDTGVVITAQGFTDENSPYDLQITAENVASGQNSAVASLRVIFSTASFPDITFPFSGTSSSYGENVMTGMTVTTVTAIGIVTYSIAGGNHGEHFGVGSQSGEVSIIKELDYEESKSFSLWIAATDTANTQLSDFVELQVSVLDVNDNAPLFDQSVYFTSVVEEQSGQVQVVSVSATDEDSLSNGDVSYAITLGNTNNAFDISSSGVITTTQPLDRETVASYILTVEATDGGNPSQSGSAIVVVTVTDINDNRMSFTKMYDATIPEDAPPGTHVVTLHTTDPDENNLSQFSIEAGGQSSLFAINPITGEITLNSSLDFEDEAVHYLLVKSFDPDSSHEVQTQVLVSVEDTNDNAPVFTENSINTTYPEIFFSSGNVIATVSATDADDGDNGQVDYILKTMTEHFRVETINNRGWIFPVPPISYIVPSPEDTSNPNTYTFSVFAVDRGTPALYGEASVIITVTQDNSYTPVFATPSYFSPVTANTRSNTRVLQVVAVDQDTGSNAAITYSISDGNGTEKFDVEADTGWILTKGVSLAGDVGITYQLLVKATDNGNIKKEDETTVTFLITDSNDNAPVFDDDTYRSSIAEDVGGYVATVRAEDDDSGINGEITYSISGADAALFSIDAVSGIVSLVGSLDRETSDEHQIQVTAEDRAMYSQSATAILIVTVTDVDDNPPFFLPREYRADVFENSPSATPVVTVTATDADTGTNADFEYIISGGDGTDFFTINPETGLILTQGNLDYETGKTTYHLTVAATNEQATMVDYAHVIVTLLGENEFYPQFTQHQYDFYVNEHATDGAPVGVVLATDDDLGDDGIVNYLFIGGSNLQGFNVNLESGQITVAYENGRLDRETADTVLLSVLAKNEGPITGADIDEAEVIIHVNDGNDAPVFSSEQYQARVLESEPPGSDVTVVTAADYDEIPSFRQFNYSILRGNEGDAFHIDAQTGRITTTSLLDRETLSVYFLTVAAIDTGNPPQTGTAVVSVELDDVNDNGPVFIGDAAEGSVFENEPPNELIMTLRATDPDSNPDPSQFTYTLLTSPDSSAFRLVGDELRTTQTLDREVKSDYYVQIEASDGESPAMSATSTIHITIADRNDNPSTLRQARIEVKMFQSMFPGGVIGSVKPIDPDTDDTFFCQITSGDLSKFSIQSNCDLFSASHSTESVVDLSVSGNDGSHQSVTSSFSVVYESFTNDTLTNSVTLRLADTSAEAFLANSYDRFKTSLSAFLGSRETLIVLSITDHPDLDKVDLVLAIKKQGSQHLLHDDLVDLLEANEATLESQSDITIETIDYTACSDSPCLNSGTCSHETNINLEELITESDPVIFVGLQTSHSFTCACPAEFSGQRCEIPTDYCGQATCKNGATCQNAIGGYICVCAPGYNGEDCKVEINECSSNPCINSECQDLINGFYCECSTGYSGVYCENGPCSTSPCVNGGSCVESGSTFVCQCDNSHWGNRCQYDTIGFQAGSYISSSALQSTSAVILLEFSTVSTKALLFYNHDSFTDSNAKFVALEILDGRLQLSFNFGSGQNSISASKPVSDGDWHKVEVRLEGMSVDLNILDEDCPSLSTDACRASQETTISLAFDNNPLTVGGVSDIAEITSRASQVSAADFVGCMNSIEVNGERLSMSNARDHSNLVEGCIREGCGETSCSDGSVCVDDWWKTWCDCDEMASGATCAEDNNSVSFGGGGRVDYMVKEDYKRQALLDDAKVLTRRRRRRASGSETVSFSFRTGVKDGLLLYVTSDAEFTALQLSNGSVMYSYGTGSSSSGQIINIPSSSLTDGAWHNITLTSSGGQVSLTVDNSPKSAMFADPHEFTGLGLTGMALGGAETPLVINGRSIEGFTGCLDGFQMNGEGLPLDGDSQRFEAVPSAGTGEGCSPADLCALNPCSQGEACVPSETYYTCVPVTCVPDVCLNGGVCSDGTGSVTCECAEGYSGDYCEGGTGPREGEGVNVIYIVIPIVILLLLVVFIVAAVFFIRRRSGNMKRKQANQQAALQNPKVSVLSSSVNPGFLADTFDDATMIGPDGKVNVSGMIHRQTPDIIEQNIMQQNNSNPSSNSLMMENDTGEHVKFEMENLRPRELDEAEHYDLENASSLAASDIDVAYHYKHFHDQGNRNRRKKKHRQNQNPMLARIQASPARLSPVSIGSHHNPNPLGSELAHSTPLDSQNAMLRRSPGLHSNYSANPTLRMGSIPSSGRATPARNISSPVNSDRSFQSELRSQAHRSDVSSLRSGGKPARMTTPLSHDGKSQPHSKGRTSKSPLVVGLTAEEVAQLNTARPDLMSGSHASTIEDLSSNSSRVHGGERPIDTPCDPSRLLEPPDSTSDDTNDSFTCSEMDSEYGKHGGFNSTEAAILDRLAEIEHAEDSVLPHVNGALKQKRLDSRGGSLSTLFTSEDENGHSRKEKTNGDVSLERLLGWGPRFDNLVGVFKDIAQLHESNGKIVLQSSLTQEEFV</sequence>
<dbReference type="GO" id="GO:0001736">
    <property type="term" value="P:establishment of planar polarity"/>
    <property type="evidence" value="ECO:0007669"/>
    <property type="project" value="UniProtKB-ARBA"/>
</dbReference>
<feature type="domain" description="Cadherin" evidence="18">
    <location>
        <begin position="903"/>
        <end position="1006"/>
    </location>
</feature>
<evidence type="ECO:0000256" key="5">
    <source>
        <dbReference type="ARBA" id="ARBA00022737"/>
    </source>
</evidence>
<dbReference type="GO" id="GO:0098609">
    <property type="term" value="P:cell-cell adhesion"/>
    <property type="evidence" value="ECO:0000318"/>
    <property type="project" value="GO_Central"/>
</dbReference>
<feature type="domain" description="Cadherin" evidence="18">
    <location>
        <begin position="1328"/>
        <end position="1429"/>
    </location>
</feature>
<dbReference type="FunFam" id="2.60.40.60:FF:000029">
    <property type="entry name" value="Cadherin EGF LAG seven-pass G-type receptor 3"/>
    <property type="match status" value="1"/>
</dbReference>
<feature type="compositionally biased region" description="Basic and acidic residues" evidence="14">
    <location>
        <begin position="3149"/>
        <end position="3158"/>
    </location>
</feature>
<feature type="disulfide bond" evidence="13">
    <location>
        <begin position="2200"/>
        <end position="2209"/>
    </location>
</feature>
<keyword evidence="3 15" id="KW-0812">Transmembrane</keyword>
<feature type="domain" description="Laminin G" evidence="16">
    <location>
        <begin position="2453"/>
        <end position="2630"/>
    </location>
</feature>
<dbReference type="GO" id="GO:0005911">
    <property type="term" value="C:cell-cell junction"/>
    <property type="evidence" value="ECO:0000318"/>
    <property type="project" value="GO_Central"/>
</dbReference>
<keyword evidence="8 15" id="KW-1133">Transmembrane helix</keyword>
<dbReference type="Pfam" id="PF00008">
    <property type="entry name" value="EGF"/>
    <property type="match status" value="2"/>
</dbReference>
<dbReference type="Proteomes" id="UP000007110">
    <property type="component" value="Unassembled WGS sequence"/>
</dbReference>
<evidence type="ECO:0000313" key="19">
    <source>
        <dbReference type="EnsemblMetazoa" id="XP_030836540"/>
    </source>
</evidence>
<dbReference type="GO" id="GO:0005509">
    <property type="term" value="F:calcium ion binding"/>
    <property type="evidence" value="ECO:0000318"/>
    <property type="project" value="GO_Central"/>
</dbReference>
<evidence type="ECO:0000256" key="10">
    <source>
        <dbReference type="ARBA" id="ARBA00023157"/>
    </source>
</evidence>
<feature type="domain" description="Cadherin" evidence="18">
    <location>
        <begin position="702"/>
        <end position="902"/>
    </location>
</feature>
<dbReference type="InParanoid" id="A0A7M7NLH9"/>
<evidence type="ECO:0000256" key="1">
    <source>
        <dbReference type="ARBA" id="ARBA00004167"/>
    </source>
</evidence>
<keyword evidence="5" id="KW-0677">Repeat</keyword>
<feature type="compositionally biased region" description="Polar residues" evidence="14">
    <location>
        <begin position="2945"/>
        <end position="2972"/>
    </location>
</feature>
<name>A0A7M7NLH9_STRPU</name>
<keyword evidence="2 13" id="KW-0245">EGF-like domain</keyword>
<dbReference type="PROSITE" id="PS00022">
    <property type="entry name" value="EGF_1"/>
    <property type="match status" value="6"/>
</dbReference>
<keyword evidence="20" id="KW-1185">Reference proteome</keyword>
<feature type="disulfide bond" evidence="13">
    <location>
        <begin position="2089"/>
        <end position="2098"/>
    </location>
</feature>
<feature type="domain" description="Cadherin" evidence="18">
    <location>
        <begin position="1222"/>
        <end position="1327"/>
    </location>
</feature>
<feature type="domain" description="EGF-like" evidence="17">
    <location>
        <begin position="2139"/>
        <end position="2174"/>
    </location>
</feature>
<feature type="region of interest" description="Disordered" evidence="14">
    <location>
        <begin position="3029"/>
        <end position="3082"/>
    </location>
</feature>
<dbReference type="CDD" id="cd00053">
    <property type="entry name" value="EGF"/>
    <property type="match status" value="1"/>
</dbReference>
<feature type="domain" description="Cadherin" evidence="18">
    <location>
        <begin position="78"/>
        <end position="184"/>
    </location>
</feature>
<feature type="domain" description="Cadherin" evidence="18">
    <location>
        <begin position="1535"/>
        <end position="1643"/>
    </location>
</feature>
<dbReference type="KEGG" id="spu:580453"/>
<feature type="domain" description="Cadherin" evidence="18">
    <location>
        <begin position="1430"/>
        <end position="1534"/>
    </location>
</feature>
<dbReference type="Gene3D" id="2.10.25.10">
    <property type="entry name" value="Laminin"/>
    <property type="match status" value="5"/>
</dbReference>
<dbReference type="Gene3D" id="2.60.120.200">
    <property type="match status" value="2"/>
</dbReference>
<feature type="disulfide bond" evidence="13">
    <location>
        <begin position="2143"/>
        <end position="2153"/>
    </location>
</feature>
<feature type="domain" description="EGF-like" evidence="17">
    <location>
        <begin position="2101"/>
        <end position="2137"/>
    </location>
</feature>
<dbReference type="OMA" id="SHETNIN"/>
<dbReference type="SUPFAM" id="SSF57196">
    <property type="entry name" value="EGF/Laminin"/>
    <property type="match status" value="4"/>
</dbReference>
<feature type="compositionally biased region" description="Polar residues" evidence="14">
    <location>
        <begin position="3038"/>
        <end position="3052"/>
    </location>
</feature>
<organism evidence="19 20">
    <name type="scientific">Strongylocentrotus purpuratus</name>
    <name type="common">Purple sea urchin</name>
    <dbReference type="NCBI Taxonomy" id="7668"/>
    <lineage>
        <taxon>Eukaryota</taxon>
        <taxon>Metazoa</taxon>
        <taxon>Echinodermata</taxon>
        <taxon>Eleutherozoa</taxon>
        <taxon>Echinozoa</taxon>
        <taxon>Echinoidea</taxon>
        <taxon>Euechinoidea</taxon>
        <taxon>Echinacea</taxon>
        <taxon>Camarodonta</taxon>
        <taxon>Echinidea</taxon>
        <taxon>Strongylocentrotidae</taxon>
        <taxon>Strongylocentrotus</taxon>
    </lineage>
</organism>
<dbReference type="PANTHER" id="PTHR24027:SF422">
    <property type="entry name" value="CADHERIN DOMAIN-CONTAINING PROTEIN"/>
    <property type="match status" value="1"/>
</dbReference>
<dbReference type="CDD" id="cd11304">
    <property type="entry name" value="Cadherin_repeat"/>
    <property type="match status" value="18"/>
</dbReference>
<dbReference type="FunFam" id="2.10.25.10:FF:000472">
    <property type="entry name" value="Uncharacterized protein, isoform A"/>
    <property type="match status" value="1"/>
</dbReference>
<dbReference type="GO" id="GO:0007157">
    <property type="term" value="P:heterophilic cell-cell adhesion via plasma membrane cell adhesion molecules"/>
    <property type="evidence" value="ECO:0007669"/>
    <property type="project" value="UniProtKB-ARBA"/>
</dbReference>
<proteinExistence type="predicted"/>
<dbReference type="InterPro" id="IPR039808">
    <property type="entry name" value="Cadherin"/>
</dbReference>
<accession>A0A7M7NLH9</accession>
<dbReference type="SMART" id="SM00282">
    <property type="entry name" value="LamG"/>
    <property type="match status" value="2"/>
</dbReference>
<feature type="domain" description="Cadherin" evidence="18">
    <location>
        <begin position="185"/>
        <end position="291"/>
    </location>
</feature>
<keyword evidence="4" id="KW-0732">Signal</keyword>
<dbReference type="PROSITE" id="PS50025">
    <property type="entry name" value="LAM_G_DOMAIN"/>
    <property type="match status" value="2"/>
</dbReference>
<dbReference type="GeneID" id="580453"/>
<dbReference type="InterPro" id="IPR013320">
    <property type="entry name" value="ConA-like_dom_sf"/>
</dbReference>
<reference evidence="19" key="2">
    <citation type="submission" date="2021-01" db="UniProtKB">
        <authorList>
            <consortium name="EnsemblMetazoa"/>
        </authorList>
    </citation>
    <scope>IDENTIFICATION</scope>
</reference>
<dbReference type="SMART" id="SM00181">
    <property type="entry name" value="EGF"/>
    <property type="match status" value="6"/>
</dbReference>
<dbReference type="RefSeq" id="XP_030836540.1">
    <property type="nucleotide sequence ID" value="XM_030980680.1"/>
</dbReference>
<feature type="region of interest" description="Disordered" evidence="14">
    <location>
        <begin position="3138"/>
        <end position="3158"/>
    </location>
</feature>
<keyword evidence="10 13" id="KW-1015">Disulfide bond</keyword>
<evidence type="ECO:0000256" key="14">
    <source>
        <dbReference type="SAM" id="MobiDB-lite"/>
    </source>
</evidence>
<feature type="disulfide bond" evidence="13">
    <location>
        <begin position="2164"/>
        <end position="2173"/>
    </location>
</feature>
<feature type="domain" description="Cadherin" evidence="18">
    <location>
        <begin position="394"/>
        <end position="498"/>
    </location>
</feature>
<feature type="region of interest" description="Disordered" evidence="14">
    <location>
        <begin position="2890"/>
        <end position="3016"/>
    </location>
</feature>
<evidence type="ECO:0000256" key="12">
    <source>
        <dbReference type="PROSITE-ProRule" id="PRU00043"/>
    </source>
</evidence>
<evidence type="ECO:0000256" key="2">
    <source>
        <dbReference type="ARBA" id="ARBA00022536"/>
    </source>
</evidence>
<feature type="domain" description="Cadherin" evidence="18">
    <location>
        <begin position="1644"/>
        <end position="1749"/>
    </location>
</feature>
<feature type="disulfide bond" evidence="13">
    <location>
        <begin position="2127"/>
        <end position="2136"/>
    </location>
</feature>
<feature type="domain" description="Cadherin" evidence="18">
    <location>
        <begin position="602"/>
        <end position="701"/>
    </location>
</feature>